<organism evidence="1 2">
    <name type="scientific">Meristemomyces frigidus</name>
    <dbReference type="NCBI Taxonomy" id="1508187"/>
    <lineage>
        <taxon>Eukaryota</taxon>
        <taxon>Fungi</taxon>
        <taxon>Dikarya</taxon>
        <taxon>Ascomycota</taxon>
        <taxon>Pezizomycotina</taxon>
        <taxon>Dothideomycetes</taxon>
        <taxon>Dothideomycetidae</taxon>
        <taxon>Mycosphaerellales</taxon>
        <taxon>Teratosphaeriaceae</taxon>
        <taxon>Meristemomyces</taxon>
    </lineage>
</organism>
<sequence>MLLALPAATLMEKAATNPEPKPVAPLIVRPYRNNRPDKYSYNTSPKSDHQTLLRHRPQLPLYPRLRRSLPLAGHYSWSPTANNQTWSSRTTIDKTYISAFRVDNFDDNDPSLSASRGGNGMQSAPGLMSLLQAAASMETGGRGCGAVAGRRKVGLGRKTGGRKEMRYRFVAAPQSAKV</sequence>
<evidence type="ECO:0000313" key="1">
    <source>
        <dbReference type="EMBL" id="KAK5108817.1"/>
    </source>
</evidence>
<comment type="caution">
    <text evidence="1">The sequence shown here is derived from an EMBL/GenBank/DDBJ whole genome shotgun (WGS) entry which is preliminary data.</text>
</comment>
<reference evidence="1" key="1">
    <citation type="submission" date="2023-08" db="EMBL/GenBank/DDBJ databases">
        <title>Black Yeasts Isolated from many extreme environments.</title>
        <authorList>
            <person name="Coleine C."/>
            <person name="Stajich J.E."/>
            <person name="Selbmann L."/>
        </authorList>
    </citation>
    <scope>NUCLEOTIDE SEQUENCE</scope>
    <source>
        <strain evidence="1">CCFEE 5401</strain>
    </source>
</reference>
<accession>A0AAN7YDA8</accession>
<gene>
    <name evidence="1" type="ORF">LTR62_007791</name>
</gene>
<name>A0AAN7YDA8_9PEZI</name>
<proteinExistence type="predicted"/>
<dbReference type="Proteomes" id="UP001310890">
    <property type="component" value="Unassembled WGS sequence"/>
</dbReference>
<dbReference type="AlphaFoldDB" id="A0AAN7YDA8"/>
<protein>
    <submittedName>
        <fullName evidence="1">Uncharacterized protein</fullName>
    </submittedName>
</protein>
<dbReference type="EMBL" id="JAVRRL010000077">
    <property type="protein sequence ID" value="KAK5108817.1"/>
    <property type="molecule type" value="Genomic_DNA"/>
</dbReference>
<evidence type="ECO:0000313" key="2">
    <source>
        <dbReference type="Proteomes" id="UP001310890"/>
    </source>
</evidence>